<reference evidence="2" key="1">
    <citation type="submission" date="2021-05" db="EMBL/GenBank/DDBJ databases">
        <authorList>
            <person name="Stam R."/>
        </authorList>
    </citation>
    <scope>NUCLEOTIDE SEQUENCE</scope>
    <source>
        <strain evidence="2">CS162</strain>
    </source>
</reference>
<dbReference type="Proteomes" id="UP000676310">
    <property type="component" value="Unassembled WGS sequence"/>
</dbReference>
<dbReference type="EMBL" id="CAJRGZ010000004">
    <property type="protein sequence ID" value="CAG5136915.1"/>
    <property type="molecule type" value="Genomic_DNA"/>
</dbReference>
<accession>A0A8J2HT54</accession>
<protein>
    <submittedName>
        <fullName evidence="2">Uncharacterized protein</fullName>
    </submittedName>
</protein>
<sequence length="234" mass="24742">MFDLAAAGWMLSALPLAPETSPGAGTASFTNVVADEADHLAASMYGEMAATYEYAATTQQEHTTITSISIFDGICIEPLDGTATKTDKHAIMGTSGNVIGNTAQPTAPNTLNTANVTELGLEALYQSVDVEMQRLVAAPDFTRKSITIEPAVETGTGMLHSPTLGTHHTTTSESLSHYTMGEPIDDEASRTCKGLYVESMAVINNLAWGNTQADLFVHDPMSILEQDAADLEAT</sequence>
<comment type="caution">
    <text evidence="2">The sequence shown here is derived from an EMBL/GenBank/DDBJ whole genome shotgun (WGS) entry which is preliminary data.</text>
</comment>
<dbReference type="GeneID" id="67021171"/>
<name>A0A8J2HT54_9PLEO</name>
<organism evidence="2 3">
    <name type="scientific">Alternaria atra</name>
    <dbReference type="NCBI Taxonomy" id="119953"/>
    <lineage>
        <taxon>Eukaryota</taxon>
        <taxon>Fungi</taxon>
        <taxon>Dikarya</taxon>
        <taxon>Ascomycota</taxon>
        <taxon>Pezizomycotina</taxon>
        <taxon>Dothideomycetes</taxon>
        <taxon>Pleosporomycetidae</taxon>
        <taxon>Pleosporales</taxon>
        <taxon>Pleosporineae</taxon>
        <taxon>Pleosporaceae</taxon>
        <taxon>Alternaria</taxon>
        <taxon>Alternaria sect. Ulocladioides</taxon>
    </lineage>
</organism>
<feature type="region of interest" description="Disordered" evidence="1">
    <location>
        <begin position="157"/>
        <end position="176"/>
    </location>
</feature>
<feature type="compositionally biased region" description="Low complexity" evidence="1">
    <location>
        <begin position="159"/>
        <end position="176"/>
    </location>
</feature>
<keyword evidence="3" id="KW-1185">Reference proteome</keyword>
<dbReference type="AlphaFoldDB" id="A0A8J2HT54"/>
<evidence type="ECO:0000313" key="3">
    <source>
        <dbReference type="Proteomes" id="UP000676310"/>
    </source>
</evidence>
<dbReference type="RefSeq" id="XP_043163537.1">
    <property type="nucleotide sequence ID" value="XM_043307602.1"/>
</dbReference>
<proteinExistence type="predicted"/>
<evidence type="ECO:0000256" key="1">
    <source>
        <dbReference type="SAM" id="MobiDB-lite"/>
    </source>
</evidence>
<evidence type="ECO:0000313" key="2">
    <source>
        <dbReference type="EMBL" id="CAG5136915.1"/>
    </source>
</evidence>
<gene>
    <name evidence="2" type="ORF">ALTATR162_LOCUS9</name>
</gene>